<evidence type="ECO:0000256" key="9">
    <source>
        <dbReference type="RuleBase" id="RU362122"/>
    </source>
</evidence>
<sequence length="470" mass="49294">MSRKAPLSLVIILGSMLFALFFGAGNLIFPPMLGQMAGENVWSANAGFLVTGVGLPLIAVAAFVFSGERDLRGLSSRVNPTFGLIFTVVLYLAIGPFFAMPRTGSVSFEIGVKPLLPAADSHHLALAVFTVLFFGVACLLSLNPTRIIDIVGRVLTPMKLTFIGVLVAAALLYPIANFGTPDPSYASHAFFKGFQEGYLTLDALAATIFGIIIVNALKDRGVTGRRSLMGACAKAILIAGVLLAFIYTSLAYMGASSVGKLGVLGNGADILAAVSSHYFGAYGSILLGLMITVACMTTSVGLITSCASFFHGLYPKLSYKKIAVALAAFSALVANIGLNGLIKVSVPVLMMLYPLVIALVLLTFLHPLFKGRNEVYQGTMLLTFLVSLFDGLKAAGFEIGAVERLFGEILPFHALGLGWLLPALVGGIGGALVARFTGRPQGLTARETPSEPSAKPTPSVRDGKGTSHGR</sequence>
<dbReference type="GO" id="GO:0015818">
    <property type="term" value="P:isoleucine transport"/>
    <property type="evidence" value="ECO:0007669"/>
    <property type="project" value="TreeGrafter"/>
</dbReference>
<feature type="region of interest" description="Disordered" evidence="10">
    <location>
        <begin position="442"/>
        <end position="470"/>
    </location>
</feature>
<feature type="transmembrane region" description="Helical" evidence="9">
    <location>
        <begin position="235"/>
        <end position="255"/>
    </location>
</feature>
<dbReference type="OrthoDB" id="9783920at2"/>
<keyword evidence="8 9" id="KW-0472">Membrane</keyword>
<comment type="subcellular location">
    <subcellularLocation>
        <location evidence="1 9">Cell membrane</location>
        <topology evidence="1 9">Multi-pass membrane protein</topology>
    </subcellularLocation>
</comment>
<evidence type="ECO:0000256" key="3">
    <source>
        <dbReference type="ARBA" id="ARBA00022448"/>
    </source>
</evidence>
<dbReference type="NCBIfam" id="TIGR00796">
    <property type="entry name" value="livcs"/>
    <property type="match status" value="1"/>
</dbReference>
<feature type="compositionally biased region" description="Basic and acidic residues" evidence="10">
    <location>
        <begin position="461"/>
        <end position="470"/>
    </location>
</feature>
<keyword evidence="3 9" id="KW-0813">Transport</keyword>
<feature type="transmembrane region" description="Helical" evidence="9">
    <location>
        <begin position="381"/>
        <end position="402"/>
    </location>
</feature>
<dbReference type="RefSeq" id="WP_141448044.1">
    <property type="nucleotide sequence ID" value="NZ_CP041217.1"/>
</dbReference>
<dbReference type="Proteomes" id="UP000316968">
    <property type="component" value="Chromosome"/>
</dbReference>
<evidence type="ECO:0000256" key="2">
    <source>
        <dbReference type="ARBA" id="ARBA00008540"/>
    </source>
</evidence>
<feature type="transmembrane region" description="Helical" evidence="9">
    <location>
        <begin position="348"/>
        <end position="369"/>
    </location>
</feature>
<keyword evidence="4" id="KW-1003">Cell membrane</keyword>
<evidence type="ECO:0000256" key="8">
    <source>
        <dbReference type="ARBA" id="ARBA00023136"/>
    </source>
</evidence>
<evidence type="ECO:0000256" key="6">
    <source>
        <dbReference type="ARBA" id="ARBA00022970"/>
    </source>
</evidence>
<evidence type="ECO:0000313" key="11">
    <source>
        <dbReference type="EMBL" id="QDH21499.1"/>
    </source>
</evidence>
<protein>
    <recommendedName>
        <fullName evidence="9">Branched-chain amino acid transport system carrier protein</fullName>
    </recommendedName>
</protein>
<evidence type="ECO:0000256" key="1">
    <source>
        <dbReference type="ARBA" id="ARBA00004651"/>
    </source>
</evidence>
<keyword evidence="6 9" id="KW-0029">Amino-acid transport</keyword>
<dbReference type="EMBL" id="CP041217">
    <property type="protein sequence ID" value="QDH21499.1"/>
    <property type="molecule type" value="Genomic_DNA"/>
</dbReference>
<proteinExistence type="inferred from homology"/>
<feature type="transmembrane region" description="Helical" evidence="9">
    <location>
        <begin position="414"/>
        <end position="434"/>
    </location>
</feature>
<dbReference type="Pfam" id="PF05525">
    <property type="entry name" value="Branch_AA_trans"/>
    <property type="match status" value="1"/>
</dbReference>
<reference evidence="11 12" key="1">
    <citation type="submission" date="2019-06" db="EMBL/GenBank/DDBJ databases">
        <title>Saccharibacillus brassicae sp. nov., an endophytic bacterium isolated from Chinese cabbage seeds (Brassica pekinensis).</title>
        <authorList>
            <person name="Jiang L."/>
            <person name="Lee J."/>
            <person name="Kim S.W."/>
        </authorList>
    </citation>
    <scope>NUCLEOTIDE SEQUENCE [LARGE SCALE GENOMIC DNA]</scope>
    <source>
        <strain evidence="12">KCTC 43072 / ATSA2</strain>
    </source>
</reference>
<dbReference type="GO" id="GO:0015820">
    <property type="term" value="P:L-leucine transport"/>
    <property type="evidence" value="ECO:0007669"/>
    <property type="project" value="TreeGrafter"/>
</dbReference>
<dbReference type="PANTHER" id="PTHR30588">
    <property type="entry name" value="BRANCHED-CHAIN AMINO ACID TRANSPORT SYSTEM 2 CARRIER PROTEIN"/>
    <property type="match status" value="1"/>
</dbReference>
<feature type="transmembrane region" description="Helical" evidence="9">
    <location>
        <begin position="7"/>
        <end position="29"/>
    </location>
</feature>
<keyword evidence="12" id="KW-1185">Reference proteome</keyword>
<dbReference type="InterPro" id="IPR004685">
    <property type="entry name" value="Brnchd-chn_aa_trnsp_Livcs"/>
</dbReference>
<feature type="transmembrane region" description="Helical" evidence="9">
    <location>
        <begin position="196"/>
        <end position="214"/>
    </location>
</feature>
<dbReference type="GO" id="GO:0015190">
    <property type="term" value="F:L-leucine transmembrane transporter activity"/>
    <property type="evidence" value="ECO:0007669"/>
    <property type="project" value="TreeGrafter"/>
</dbReference>
<organism evidence="11 12">
    <name type="scientific">Saccharibacillus brassicae</name>
    <dbReference type="NCBI Taxonomy" id="2583377"/>
    <lineage>
        <taxon>Bacteria</taxon>
        <taxon>Bacillati</taxon>
        <taxon>Bacillota</taxon>
        <taxon>Bacilli</taxon>
        <taxon>Bacillales</taxon>
        <taxon>Paenibacillaceae</taxon>
        <taxon>Saccharibacillus</taxon>
    </lineage>
</organism>
<dbReference type="GO" id="GO:0015188">
    <property type="term" value="F:L-isoleucine transmembrane transporter activity"/>
    <property type="evidence" value="ECO:0007669"/>
    <property type="project" value="TreeGrafter"/>
</dbReference>
<evidence type="ECO:0000313" key="12">
    <source>
        <dbReference type="Proteomes" id="UP000316968"/>
    </source>
</evidence>
<feature type="transmembrane region" description="Helical" evidence="9">
    <location>
        <begin position="78"/>
        <end position="99"/>
    </location>
</feature>
<evidence type="ECO:0000256" key="10">
    <source>
        <dbReference type="SAM" id="MobiDB-lite"/>
    </source>
</evidence>
<dbReference type="GO" id="GO:0005304">
    <property type="term" value="F:L-valine transmembrane transporter activity"/>
    <property type="evidence" value="ECO:0007669"/>
    <property type="project" value="TreeGrafter"/>
</dbReference>
<dbReference type="AlphaFoldDB" id="A0A4Y6UUY4"/>
<feature type="transmembrane region" description="Helical" evidence="9">
    <location>
        <begin position="154"/>
        <end position="176"/>
    </location>
</feature>
<keyword evidence="5 9" id="KW-0812">Transmembrane</keyword>
<feature type="transmembrane region" description="Helical" evidence="9">
    <location>
        <begin position="124"/>
        <end position="142"/>
    </location>
</feature>
<feature type="transmembrane region" description="Helical" evidence="9">
    <location>
        <begin position="322"/>
        <end position="342"/>
    </location>
</feature>
<evidence type="ECO:0000256" key="4">
    <source>
        <dbReference type="ARBA" id="ARBA00022475"/>
    </source>
</evidence>
<dbReference type="KEGG" id="saca:FFV09_12010"/>
<feature type="transmembrane region" description="Helical" evidence="9">
    <location>
        <begin position="41"/>
        <end position="66"/>
    </location>
</feature>
<dbReference type="GO" id="GO:0005886">
    <property type="term" value="C:plasma membrane"/>
    <property type="evidence" value="ECO:0007669"/>
    <property type="project" value="UniProtKB-SubCell"/>
</dbReference>
<comment type="function">
    <text evidence="9">Component of the transport system for branched-chain amino acids.</text>
</comment>
<accession>A0A4Y6UUY4</accession>
<keyword evidence="7 9" id="KW-1133">Transmembrane helix</keyword>
<gene>
    <name evidence="11" type="primary">brnQ</name>
    <name evidence="11" type="ORF">FFV09_12010</name>
</gene>
<feature type="transmembrane region" description="Helical" evidence="9">
    <location>
        <begin position="285"/>
        <end position="310"/>
    </location>
</feature>
<dbReference type="PANTHER" id="PTHR30588:SF0">
    <property type="entry name" value="BRANCHED-CHAIN AMINO ACID PERMEASE BRNQ"/>
    <property type="match status" value="1"/>
</dbReference>
<name>A0A4Y6UUY4_SACBS</name>
<evidence type="ECO:0000256" key="5">
    <source>
        <dbReference type="ARBA" id="ARBA00022692"/>
    </source>
</evidence>
<evidence type="ECO:0000256" key="7">
    <source>
        <dbReference type="ARBA" id="ARBA00022989"/>
    </source>
</evidence>
<comment type="similarity">
    <text evidence="2 9">Belongs to the branched chain amino acid transporter family.</text>
</comment>